<gene>
    <name evidence="1" type="ORF">CDAUBV1_LOCUS5671</name>
</gene>
<dbReference type="Proteomes" id="UP001497525">
    <property type="component" value="Unassembled WGS sequence"/>
</dbReference>
<proteinExistence type="predicted"/>
<organism evidence="1 2">
    <name type="scientific">Calicophoron daubneyi</name>
    <name type="common">Rumen fluke</name>
    <name type="synonym">Paramphistomum daubneyi</name>
    <dbReference type="NCBI Taxonomy" id="300641"/>
    <lineage>
        <taxon>Eukaryota</taxon>
        <taxon>Metazoa</taxon>
        <taxon>Spiralia</taxon>
        <taxon>Lophotrochozoa</taxon>
        <taxon>Platyhelminthes</taxon>
        <taxon>Trematoda</taxon>
        <taxon>Digenea</taxon>
        <taxon>Plagiorchiida</taxon>
        <taxon>Pronocephalata</taxon>
        <taxon>Paramphistomoidea</taxon>
        <taxon>Paramphistomidae</taxon>
        <taxon>Calicophoron</taxon>
    </lineage>
</organism>
<dbReference type="EMBL" id="CAXLJL010000145">
    <property type="protein sequence ID" value="CAL5132832.1"/>
    <property type="molecule type" value="Genomic_DNA"/>
</dbReference>
<comment type="caution">
    <text evidence="1">The sequence shown here is derived from an EMBL/GenBank/DDBJ whole genome shotgun (WGS) entry which is preliminary data.</text>
</comment>
<reference evidence="1" key="1">
    <citation type="submission" date="2024-06" db="EMBL/GenBank/DDBJ databases">
        <authorList>
            <person name="Liu X."/>
            <person name="Lenzi L."/>
            <person name="Haldenby T S."/>
            <person name="Uol C."/>
        </authorList>
    </citation>
    <scope>NUCLEOTIDE SEQUENCE</scope>
</reference>
<accession>A0AAV2TBN6</accession>
<dbReference type="AlphaFoldDB" id="A0AAV2TBN6"/>
<name>A0AAV2TBN6_CALDB</name>
<evidence type="ECO:0000313" key="1">
    <source>
        <dbReference type="EMBL" id="CAL5132832.1"/>
    </source>
</evidence>
<evidence type="ECO:0000313" key="2">
    <source>
        <dbReference type="Proteomes" id="UP001497525"/>
    </source>
</evidence>
<sequence length="348" mass="39427">MPAETDVIESSCSKVAKPPKRSTQQFTLGNKLITDKKTVLSTLRKIRQRRNRVIKEKCATITPDTRRNTDVPNDEPLWHQGKAKTLLYQTSFVGNLSTQVEQVSLFANSQASLQTCSRAEETDNQDYRKKDAYNTQYNPDVFSPYANTSKPGLRPSTSDTYSIFASVDTQLEHSNTATEPKAKRSTLARSRNYISSSYWSVVNFVKRSTLAKPRSETLVFPAFTDIKEPEKSHTLGSISRLSDVSFEAGTEGEEFEEDASQKSLNHVHFILLLCKLETTTEATIIKEHLVLHTVLYYAVLFPEIVCDTTCTLNKFITQAFYDGKRNPDIRDFRVYLILKVHCGSLLQD</sequence>
<protein>
    <submittedName>
        <fullName evidence="1">Uncharacterized protein</fullName>
    </submittedName>
</protein>